<dbReference type="PATRIC" id="fig|226910.6.peg.1604"/>
<keyword evidence="2" id="KW-0808">Transferase</keyword>
<evidence type="ECO:0000256" key="1">
    <source>
        <dbReference type="SAM" id="SignalP"/>
    </source>
</evidence>
<reference evidence="2 3" key="1">
    <citation type="submission" date="2015-01" db="EMBL/GenBank/DDBJ databases">
        <title>Complete genome of Pseudomonas batumici UCM B-321 producer of the batumin antibiotic with strong antistaphilococcal and potential anticancer activity.</title>
        <authorList>
            <person name="Klochko V.V."/>
            <person name="Zelena L.B."/>
            <person name="Elena K.A."/>
            <person name="Reva O.N."/>
        </authorList>
    </citation>
    <scope>NUCLEOTIDE SEQUENCE [LARGE SCALE GENOMIC DNA]</scope>
    <source>
        <strain evidence="2 3">UCM B-321</strain>
    </source>
</reference>
<evidence type="ECO:0000313" key="2">
    <source>
        <dbReference type="EMBL" id="KIH84653.1"/>
    </source>
</evidence>
<keyword evidence="3" id="KW-1185">Reference proteome</keyword>
<dbReference type="OrthoDB" id="6920230at2"/>
<proteinExistence type="predicted"/>
<dbReference type="AlphaFoldDB" id="A0A0C2F0U9"/>
<feature type="signal peptide" evidence="1">
    <location>
        <begin position="1"/>
        <end position="18"/>
    </location>
</feature>
<evidence type="ECO:0000313" key="3">
    <source>
        <dbReference type="Proteomes" id="UP000031535"/>
    </source>
</evidence>
<gene>
    <name evidence="2" type="ORF">UCMB321_1613</name>
</gene>
<dbReference type="STRING" id="226910.UCMB321_1613"/>
<name>A0A0C2F0U9_9PSED</name>
<protein>
    <submittedName>
        <fullName evidence="2">3-phosphoglycerate kinase</fullName>
    </submittedName>
</protein>
<dbReference type="GO" id="GO:0016301">
    <property type="term" value="F:kinase activity"/>
    <property type="evidence" value="ECO:0007669"/>
    <property type="project" value="UniProtKB-KW"/>
</dbReference>
<dbReference type="Proteomes" id="UP000031535">
    <property type="component" value="Unassembled WGS sequence"/>
</dbReference>
<feature type="chain" id="PRO_5002148545" evidence="1">
    <location>
        <begin position="19"/>
        <end position="104"/>
    </location>
</feature>
<comment type="caution">
    <text evidence="2">The sequence shown here is derived from an EMBL/GenBank/DDBJ whole genome shotgun (WGS) entry which is preliminary data.</text>
</comment>
<accession>A0A0C2F0U9</accession>
<organism evidence="2 3">
    <name type="scientific">Pseudomonas batumici</name>
    <dbReference type="NCBI Taxonomy" id="226910"/>
    <lineage>
        <taxon>Bacteria</taxon>
        <taxon>Pseudomonadati</taxon>
        <taxon>Pseudomonadota</taxon>
        <taxon>Gammaproteobacteria</taxon>
        <taxon>Pseudomonadales</taxon>
        <taxon>Pseudomonadaceae</taxon>
        <taxon>Pseudomonas</taxon>
    </lineage>
</organism>
<dbReference type="RefSeq" id="WP_040065168.1">
    <property type="nucleotide sequence ID" value="NZ_JXDG01000016.1"/>
</dbReference>
<keyword evidence="1" id="KW-0732">Signal</keyword>
<keyword evidence="2" id="KW-0418">Kinase</keyword>
<dbReference type="EMBL" id="JXDG01000016">
    <property type="protein sequence ID" value="KIH84653.1"/>
    <property type="molecule type" value="Genomic_DNA"/>
</dbReference>
<sequence length="104" mass="11463">MRKIGCVLLALLPLTAWAYPIEVEKHLNGLGIDYKAFDTDADIGSILVNNHGKTDARCTVVFRNGPESPRTRKIEVPAGQSRNATAKFTRSIITLRLDLTCVPK</sequence>